<evidence type="ECO:0000313" key="2">
    <source>
        <dbReference type="Proteomes" id="UP001054945"/>
    </source>
</evidence>
<dbReference type="Proteomes" id="UP001054945">
    <property type="component" value="Unassembled WGS sequence"/>
</dbReference>
<comment type="caution">
    <text evidence="1">The sequence shown here is derived from an EMBL/GenBank/DDBJ whole genome shotgun (WGS) entry which is preliminary data.</text>
</comment>
<name>A0AAV4R0K8_CAEEX</name>
<organism evidence="1 2">
    <name type="scientific">Caerostris extrusa</name>
    <name type="common">Bark spider</name>
    <name type="synonym">Caerostris bankana</name>
    <dbReference type="NCBI Taxonomy" id="172846"/>
    <lineage>
        <taxon>Eukaryota</taxon>
        <taxon>Metazoa</taxon>
        <taxon>Ecdysozoa</taxon>
        <taxon>Arthropoda</taxon>
        <taxon>Chelicerata</taxon>
        <taxon>Arachnida</taxon>
        <taxon>Araneae</taxon>
        <taxon>Araneomorphae</taxon>
        <taxon>Entelegynae</taxon>
        <taxon>Araneoidea</taxon>
        <taxon>Araneidae</taxon>
        <taxon>Caerostris</taxon>
    </lineage>
</organism>
<evidence type="ECO:0000313" key="1">
    <source>
        <dbReference type="EMBL" id="GIY13841.1"/>
    </source>
</evidence>
<gene>
    <name evidence="1" type="ORF">CEXT_82321</name>
</gene>
<reference evidence="1 2" key="1">
    <citation type="submission" date="2021-06" db="EMBL/GenBank/DDBJ databases">
        <title>Caerostris extrusa draft genome.</title>
        <authorList>
            <person name="Kono N."/>
            <person name="Arakawa K."/>
        </authorList>
    </citation>
    <scope>NUCLEOTIDE SEQUENCE [LARGE SCALE GENOMIC DNA]</scope>
</reference>
<keyword evidence="2" id="KW-1185">Reference proteome</keyword>
<proteinExistence type="predicted"/>
<dbReference type="AlphaFoldDB" id="A0AAV4R0K8"/>
<dbReference type="InterPro" id="IPR008042">
    <property type="entry name" value="Retrotrans_Pao"/>
</dbReference>
<sequence>MYLLVCLCGCNLFPVEMSEYVKVQLFSAKSRVSSTGKKKTTTIARLELLSATITSRLAPTIIWEIPYGVVYFWADSTTVLTWIKREKAWGTFVPN</sequence>
<accession>A0AAV4R0K8</accession>
<dbReference type="EMBL" id="BPLR01007004">
    <property type="protein sequence ID" value="GIY13841.1"/>
    <property type="molecule type" value="Genomic_DNA"/>
</dbReference>
<dbReference type="Pfam" id="PF05380">
    <property type="entry name" value="Peptidase_A17"/>
    <property type="match status" value="1"/>
</dbReference>
<protein>
    <submittedName>
        <fullName evidence="1">Uncharacterized protein</fullName>
    </submittedName>
</protein>